<evidence type="ECO:0000313" key="2">
    <source>
        <dbReference type="Proteomes" id="UP001392437"/>
    </source>
</evidence>
<dbReference type="EMBL" id="JAQQWP010000008">
    <property type="protein sequence ID" value="KAK8105137.1"/>
    <property type="molecule type" value="Genomic_DNA"/>
</dbReference>
<protein>
    <submittedName>
        <fullName evidence="1">Uncharacterized protein</fullName>
    </submittedName>
</protein>
<organism evidence="1 2">
    <name type="scientific">Apiospora kogelbergensis</name>
    <dbReference type="NCBI Taxonomy" id="1337665"/>
    <lineage>
        <taxon>Eukaryota</taxon>
        <taxon>Fungi</taxon>
        <taxon>Dikarya</taxon>
        <taxon>Ascomycota</taxon>
        <taxon>Pezizomycotina</taxon>
        <taxon>Sordariomycetes</taxon>
        <taxon>Xylariomycetidae</taxon>
        <taxon>Amphisphaeriales</taxon>
        <taxon>Apiosporaceae</taxon>
        <taxon>Apiospora</taxon>
    </lineage>
</organism>
<sequence>MGAILEKHVARLYYPQKKNAGSRWVRFRHDQSVGLAIANLLDPNEPEPTHVGSFECDRTRVAADFIDVLHFDYIGLINKTTKAPDCLVKSGMGRYYYSDATYTEGWTSLSTSCIDRPEPIELRIKVQSLTKSFIAEEQSGQRKWEQDQELELKKCYYFATVVLMDQKKMKAEFPKAKYLCLTKLKG</sequence>
<proteinExistence type="predicted"/>
<reference evidence="1 2" key="1">
    <citation type="submission" date="2023-01" db="EMBL/GenBank/DDBJ databases">
        <title>Analysis of 21 Apiospora genomes using comparative genomics revels a genus with tremendous synthesis potential of carbohydrate active enzymes and secondary metabolites.</title>
        <authorList>
            <person name="Sorensen T."/>
        </authorList>
    </citation>
    <scope>NUCLEOTIDE SEQUENCE [LARGE SCALE GENOMIC DNA]</scope>
    <source>
        <strain evidence="1 2">CBS 117206</strain>
    </source>
</reference>
<keyword evidence="2" id="KW-1185">Reference proteome</keyword>
<accession>A0AAW0QGI0</accession>
<gene>
    <name evidence="1" type="ORF">PG999_008496</name>
</gene>
<dbReference type="AlphaFoldDB" id="A0AAW0QGI0"/>
<comment type="caution">
    <text evidence="1">The sequence shown here is derived from an EMBL/GenBank/DDBJ whole genome shotgun (WGS) entry which is preliminary data.</text>
</comment>
<evidence type="ECO:0000313" key="1">
    <source>
        <dbReference type="EMBL" id="KAK8105137.1"/>
    </source>
</evidence>
<dbReference type="Proteomes" id="UP001392437">
    <property type="component" value="Unassembled WGS sequence"/>
</dbReference>
<name>A0AAW0QGI0_9PEZI</name>